<feature type="domain" description="Nose resistant-to-fluoxetine protein N-terminal" evidence="2">
    <location>
        <begin position="1"/>
        <end position="132"/>
    </location>
</feature>
<feature type="transmembrane region" description="Helical" evidence="1">
    <location>
        <begin position="394"/>
        <end position="415"/>
    </location>
</feature>
<feature type="transmembrane region" description="Helical" evidence="1">
    <location>
        <begin position="173"/>
        <end position="200"/>
    </location>
</feature>
<accession>A0A7R9KTK3</accession>
<protein>
    <recommendedName>
        <fullName evidence="2">Nose resistant-to-fluoxetine protein N-terminal domain-containing protein</fullName>
    </recommendedName>
</protein>
<evidence type="ECO:0000259" key="2">
    <source>
        <dbReference type="SMART" id="SM00703"/>
    </source>
</evidence>
<feature type="transmembrane region" description="Helical" evidence="1">
    <location>
        <begin position="437"/>
        <end position="456"/>
    </location>
</feature>
<keyword evidence="1" id="KW-0812">Transmembrane</keyword>
<dbReference type="EMBL" id="OC860975">
    <property type="protein sequence ID" value="CAD7629055.1"/>
    <property type="molecule type" value="Genomic_DNA"/>
</dbReference>
<gene>
    <name evidence="3" type="ORF">OSB1V03_LOCUS9472</name>
</gene>
<keyword evidence="1" id="KW-1133">Transmembrane helix</keyword>
<dbReference type="OrthoDB" id="118951at2759"/>
<dbReference type="SMART" id="SM00703">
    <property type="entry name" value="NRF"/>
    <property type="match status" value="1"/>
</dbReference>
<dbReference type="Proteomes" id="UP000759131">
    <property type="component" value="Unassembled WGS sequence"/>
</dbReference>
<feature type="non-terminal residue" evidence="3">
    <location>
        <position position="510"/>
    </location>
</feature>
<dbReference type="AlphaFoldDB" id="A0A7R9KTK3"/>
<feature type="transmembrane region" description="Helical" evidence="1">
    <location>
        <begin position="362"/>
        <end position="382"/>
    </location>
</feature>
<dbReference type="EMBL" id="CAJPIZ010006400">
    <property type="protein sequence ID" value="CAG2109485.1"/>
    <property type="molecule type" value="Genomic_DNA"/>
</dbReference>
<keyword evidence="4" id="KW-1185">Reference proteome</keyword>
<dbReference type="Pfam" id="PF20146">
    <property type="entry name" value="NRF"/>
    <property type="match status" value="1"/>
</dbReference>
<name>A0A7R9KTK3_9ACAR</name>
<organism evidence="3">
    <name type="scientific">Medioppia subpectinata</name>
    <dbReference type="NCBI Taxonomy" id="1979941"/>
    <lineage>
        <taxon>Eukaryota</taxon>
        <taxon>Metazoa</taxon>
        <taxon>Ecdysozoa</taxon>
        <taxon>Arthropoda</taxon>
        <taxon>Chelicerata</taxon>
        <taxon>Arachnida</taxon>
        <taxon>Acari</taxon>
        <taxon>Acariformes</taxon>
        <taxon>Sarcoptiformes</taxon>
        <taxon>Oribatida</taxon>
        <taxon>Brachypylina</taxon>
        <taxon>Oppioidea</taxon>
        <taxon>Oppiidae</taxon>
        <taxon>Medioppia</taxon>
    </lineage>
</organism>
<feature type="transmembrane region" description="Helical" evidence="1">
    <location>
        <begin position="337"/>
        <end position="356"/>
    </location>
</feature>
<feature type="transmembrane region" description="Helical" evidence="1">
    <location>
        <begin position="468"/>
        <end position="492"/>
    </location>
</feature>
<feature type="transmembrane region" description="Helical" evidence="1">
    <location>
        <begin position="130"/>
        <end position="152"/>
    </location>
</feature>
<evidence type="ECO:0000313" key="4">
    <source>
        <dbReference type="Proteomes" id="UP000759131"/>
    </source>
</evidence>
<feature type="transmembrane region" description="Helical" evidence="1">
    <location>
        <begin position="220"/>
        <end position="241"/>
    </location>
</feature>
<reference evidence="3" key="1">
    <citation type="submission" date="2020-11" db="EMBL/GenBank/DDBJ databases">
        <authorList>
            <person name="Tran Van P."/>
        </authorList>
    </citation>
    <scope>NUCLEOTIDE SEQUENCE</scope>
</reference>
<dbReference type="InterPro" id="IPR006621">
    <property type="entry name" value="Nose-resist-to-fluoxetine_N"/>
</dbReference>
<proteinExistence type="predicted"/>
<evidence type="ECO:0000313" key="3">
    <source>
        <dbReference type="EMBL" id="CAD7629055.1"/>
    </source>
</evidence>
<keyword evidence="1" id="KW-0472">Membrane</keyword>
<evidence type="ECO:0000256" key="1">
    <source>
        <dbReference type="SAM" id="Phobius"/>
    </source>
</evidence>
<sequence>MFDSMITEEWAAKMIDANGRLPSGVLKGTLTSFGDFDECIHIHVISNENNTRIRGKPLRKQKFESIQLNKTQITSKWFEDEVNQWLEVDNYLPFANGICFPSVCHRNEIKLLLGESFKTSNDPPVRRTEISVALIMIELSVLLVITGTIIDIDYGNNNRYNNKSEYRLQFIHGIRVLGTLWVILAHSSGYVLITVLTQISPFARYPEDAIDSSKSLVSQYILNASLSVQIFFIMSGCLTVYSTLSNKKMNINFTQFILLRWLRNKFTPPLVGMMCYTIALQKFGSGPLFQTDLLKPYLDPCYDNWWAHVLYFSNWYDFRQMCGIQTWYLSADFQLPVLETTLFFFGTHMHLISYFSGTWNNVVWLIVILLTIAIPGISYPILQEDIHPVNNTVSNAIMVVIMLITWSLCMSWIIYNCALSRAGVLPKLLSANFLQPLSRLSFCAYLAHLMLIWFNVTQIRNPITTNPITIGQYYCAIIVETFMLALVLYLTFEAPGTVDVWPPMKTSITP</sequence>
<dbReference type="PANTHER" id="PTHR11161">
    <property type="entry name" value="O-ACYLTRANSFERASE"/>
    <property type="match status" value="1"/>
</dbReference>
<dbReference type="PANTHER" id="PTHR11161:SF0">
    <property type="entry name" value="O-ACYLTRANSFERASE LIKE PROTEIN"/>
    <property type="match status" value="1"/>
</dbReference>
<dbReference type="InterPro" id="IPR052728">
    <property type="entry name" value="O2_lipid_transport_reg"/>
</dbReference>